<keyword evidence="1" id="KW-0812">Transmembrane</keyword>
<sequence length="268" mass="30488">MLIPRQISIITVLILFHCTLIVWSVSLTRSVSSESTSSNVDKTDQFVILIDSKAENISESQPTEARMFSLSFKVFKSIDDAFVLVQNVVLFPKRLLEMAKVLSLFTKPGLIMDKVIEKNPLRPGPIKYFGQRAGQELHSLKKALTLQISIKSTLHPLLTNVNSSIPDNYNTTEWSRTGKVEPRGGIPCWFCLEYGELSFPWRCFWDVFEKVIKARNSVVGTISRPFYWSTDTFFNGLETIGANALRLFHKTMKMFKSKCELDSSCELD</sequence>
<dbReference type="EMBL" id="CAEY01000073">
    <property type="status" value="NOT_ANNOTATED_CDS"/>
    <property type="molecule type" value="Genomic_DNA"/>
</dbReference>
<keyword evidence="1" id="KW-1133">Transmembrane helix</keyword>
<proteinExistence type="predicted"/>
<organism evidence="2 3">
    <name type="scientific">Tetranychus urticae</name>
    <name type="common">Two-spotted spider mite</name>
    <dbReference type="NCBI Taxonomy" id="32264"/>
    <lineage>
        <taxon>Eukaryota</taxon>
        <taxon>Metazoa</taxon>
        <taxon>Ecdysozoa</taxon>
        <taxon>Arthropoda</taxon>
        <taxon>Chelicerata</taxon>
        <taxon>Arachnida</taxon>
        <taxon>Acari</taxon>
        <taxon>Acariformes</taxon>
        <taxon>Trombidiformes</taxon>
        <taxon>Prostigmata</taxon>
        <taxon>Eleutherengona</taxon>
        <taxon>Raphignathae</taxon>
        <taxon>Tetranychoidea</taxon>
        <taxon>Tetranychidae</taxon>
        <taxon>Tetranychus</taxon>
    </lineage>
</organism>
<name>T1KH30_TETUR</name>
<accession>T1KH30</accession>
<evidence type="ECO:0000313" key="3">
    <source>
        <dbReference type="Proteomes" id="UP000015104"/>
    </source>
</evidence>
<dbReference type="Proteomes" id="UP000015104">
    <property type="component" value="Unassembled WGS sequence"/>
</dbReference>
<evidence type="ECO:0000256" key="1">
    <source>
        <dbReference type="SAM" id="Phobius"/>
    </source>
</evidence>
<keyword evidence="1" id="KW-0472">Membrane</keyword>
<reference evidence="3" key="1">
    <citation type="submission" date="2011-08" db="EMBL/GenBank/DDBJ databases">
        <authorList>
            <person name="Rombauts S."/>
        </authorList>
    </citation>
    <scope>NUCLEOTIDE SEQUENCE</scope>
    <source>
        <strain evidence="3">London</strain>
    </source>
</reference>
<dbReference type="EnsemblMetazoa" id="tetur11g02910.1">
    <property type="protein sequence ID" value="tetur11g02910.1"/>
    <property type="gene ID" value="tetur11g02910"/>
</dbReference>
<feature type="transmembrane region" description="Helical" evidence="1">
    <location>
        <begin position="7"/>
        <end position="26"/>
    </location>
</feature>
<dbReference type="AlphaFoldDB" id="T1KH30"/>
<protein>
    <submittedName>
        <fullName evidence="2">Uncharacterized protein</fullName>
    </submittedName>
</protein>
<reference evidence="2" key="2">
    <citation type="submission" date="2015-06" db="UniProtKB">
        <authorList>
            <consortium name="EnsemblMetazoa"/>
        </authorList>
    </citation>
    <scope>IDENTIFICATION</scope>
</reference>
<keyword evidence="3" id="KW-1185">Reference proteome</keyword>
<evidence type="ECO:0000313" key="2">
    <source>
        <dbReference type="EnsemblMetazoa" id="tetur11g02910.1"/>
    </source>
</evidence>
<dbReference type="HOGENOM" id="CLU_944358_0_0_1"/>